<evidence type="ECO:0008006" key="4">
    <source>
        <dbReference type="Google" id="ProtNLM"/>
    </source>
</evidence>
<feature type="transmembrane region" description="Helical" evidence="1">
    <location>
        <begin position="44"/>
        <end position="63"/>
    </location>
</feature>
<feature type="transmembrane region" description="Helical" evidence="1">
    <location>
        <begin position="425"/>
        <end position="446"/>
    </location>
</feature>
<keyword evidence="1" id="KW-0472">Membrane</keyword>
<keyword evidence="1" id="KW-0812">Transmembrane</keyword>
<keyword evidence="1" id="KW-1133">Transmembrane helix</keyword>
<dbReference type="KEGG" id="nah:F5544_42485"/>
<evidence type="ECO:0000313" key="2">
    <source>
        <dbReference type="EMBL" id="QIS16306.1"/>
    </source>
</evidence>
<evidence type="ECO:0000313" key="3">
    <source>
        <dbReference type="Proteomes" id="UP000503540"/>
    </source>
</evidence>
<dbReference type="Proteomes" id="UP000503540">
    <property type="component" value="Chromosome"/>
</dbReference>
<proteinExistence type="predicted"/>
<feature type="transmembrane region" description="Helical" evidence="1">
    <location>
        <begin position="222"/>
        <end position="239"/>
    </location>
</feature>
<protein>
    <recommendedName>
        <fullName evidence="4">Secreted protein</fullName>
    </recommendedName>
</protein>
<name>A0A6G9YTH0_9NOCA</name>
<evidence type="ECO:0000256" key="1">
    <source>
        <dbReference type="SAM" id="Phobius"/>
    </source>
</evidence>
<feature type="transmembrane region" description="Helical" evidence="1">
    <location>
        <begin position="251"/>
        <end position="271"/>
    </location>
</feature>
<reference evidence="2 3" key="1">
    <citation type="journal article" date="2019" name="ACS Chem. Biol.">
        <title>Identification and Mobilization of a Cryptic Antibiotic Biosynthesis Gene Locus from a Human-Pathogenic Nocardia Isolate.</title>
        <authorList>
            <person name="Herisse M."/>
            <person name="Ishida K."/>
            <person name="Porter J.L."/>
            <person name="Howden B."/>
            <person name="Hertweck C."/>
            <person name="Stinear T.P."/>
            <person name="Pidot S.J."/>
        </authorList>
    </citation>
    <scope>NUCLEOTIDE SEQUENCE [LARGE SCALE GENOMIC DNA]</scope>
    <source>
        <strain evidence="2 3">AUSMDU00012717</strain>
    </source>
</reference>
<dbReference type="AlphaFoldDB" id="A0A6G9YTH0"/>
<accession>A0A6G9YTH0</accession>
<keyword evidence="3" id="KW-1185">Reference proteome</keyword>
<organism evidence="2 3">
    <name type="scientific">Nocardia arthritidis</name>
    <dbReference type="NCBI Taxonomy" id="228602"/>
    <lineage>
        <taxon>Bacteria</taxon>
        <taxon>Bacillati</taxon>
        <taxon>Actinomycetota</taxon>
        <taxon>Actinomycetes</taxon>
        <taxon>Mycobacteriales</taxon>
        <taxon>Nocardiaceae</taxon>
        <taxon>Nocardia</taxon>
    </lineage>
</organism>
<gene>
    <name evidence="2" type="ORF">F5544_42485</name>
</gene>
<dbReference type="EMBL" id="CP046172">
    <property type="protein sequence ID" value="QIS16306.1"/>
    <property type="molecule type" value="Genomic_DNA"/>
</dbReference>
<sequence length="453" mass="48255">MDMALVEQQPVTPEQPGVLRAAALRGQLDPANLSSFARSSPGRLIAMGLLLIGLCLAAGAMTASTVSSRQQTLDLLLEDTEPDAHAAHHLYTSLSIADAAASTAFISGGLEPQAVRDRYTQAIGEAAADLVAQSGHAPGSVTDAANDPDARLRTGIATGLPVYTGLVETARANNRSGYPVGAAYLSEASNQMQTKLLPMAEDLANRRSAAVDTAQRNHIRPPWPAIILLLLALVALVLVQRELARRWRRVFNPGLLLASAMMVFLLAWTVIAGSISATAMIRGRDDGAAPYSSLTESRILTQQARSAETLKLVRRDATGDYDRTYETSIKRLSELLRDYPSDAPDADLISSARVALDRWRVAHQRMNDTLAHGDYLGAATVATGPGVNDATAQVGALDAALDKGLSMTRDTLRGNISQAARVLDFLAPGAFALGILGACYVAIGLWPRLREYR</sequence>